<dbReference type="GO" id="GO:0031250">
    <property type="term" value="C:anaerobic ribonucleoside-triphosphate reductase complex"/>
    <property type="evidence" value="ECO:0007669"/>
    <property type="project" value="TreeGrafter"/>
</dbReference>
<sequence>MLTEAEFNTTAIPVKKPMAIKINKIKEAQKAEKQETKTIKLQVPLGLDRDFIDLLNCDPKGELDDATWKKLLSLEGLGLNFLDVARNYHDVINYGSDHSIDPNANCSIGKYKFHSKEIHEILAPHQKLINVSQYFSHVKRLYGAEETKDLFRAWIYGDNYLHDSCYLFVPYCYAMSVEPIVRNGITFNAQLRSLPPKHARSFIGQVAETVTSMSQELAGAIAIADIFVYYAYFLQKRGIETLEGNEKESLEVENDFQNLVHILNSSHRFSGQSAFTNVSIFDMPSLEHLFGDLYFPDGSQPNLNLVMEVQKIFCNWFARGQLKDSLLPYPFPVVTLNLKVNDHKEVIDQETFKYFCEINLNGLFNFFVSDSNKLASCCRVINNLNVHMSVFGEGGVNIGSLRVITVNLARIGNAVSKANGDINMYYEKLDKQLDKVYRMLLAHREFIKLQIQRGACPFFSEKLGYMFMERFFLTFGINGLYEGLMEMGYNMLEDEGLELARSILDRISNYANSKCDIKERILFNVEQVPGESLAVKHALKDKIVCGMDYSIYANQFVPLWSDINLEKRIKIDGDLTKYMSGGCITHINLVDRIGSVQQMEQVVRYAIKNHCEHFAINYSYNCCENEHITISGTAEICPICSGKIIDHVTRVVGYFTSVSSWSPGRRAEFKTRNFTKY</sequence>
<protein>
    <submittedName>
        <fullName evidence="1">Oxygen-sensitive ribonucleoside-triphosphate reductase class III</fullName>
    </submittedName>
</protein>
<dbReference type="AlphaFoldDB" id="A0A2S1TZ35"/>
<proteinExistence type="evidence at transcript level"/>
<dbReference type="InterPro" id="IPR012833">
    <property type="entry name" value="NrdD"/>
</dbReference>
<dbReference type="Pfam" id="PF13597">
    <property type="entry name" value="NRDD"/>
    <property type="match status" value="1"/>
</dbReference>
<evidence type="ECO:0000313" key="1">
    <source>
        <dbReference type="EMBL" id="AWI66913.1"/>
    </source>
</evidence>
<dbReference type="GO" id="GO:0009265">
    <property type="term" value="P:2'-deoxyribonucleotide biosynthetic process"/>
    <property type="evidence" value="ECO:0007669"/>
    <property type="project" value="TreeGrafter"/>
</dbReference>
<dbReference type="GO" id="GO:0008998">
    <property type="term" value="F:ribonucleoside-triphosphate reductase (thioredoxin) activity"/>
    <property type="evidence" value="ECO:0007669"/>
    <property type="project" value="InterPro"/>
</dbReference>
<dbReference type="EMBL" id="MH043759">
    <property type="protein sequence ID" value="AWI66913.1"/>
    <property type="molecule type" value="mRNA"/>
</dbReference>
<dbReference type="SUPFAM" id="SSF51998">
    <property type="entry name" value="PFL-like glycyl radical enzymes"/>
    <property type="match status" value="1"/>
</dbReference>
<dbReference type="PANTHER" id="PTHR21075:SF0">
    <property type="entry name" value="ANAEROBIC RIBONUCLEOSIDE-TRIPHOSPHATE REDUCTASE"/>
    <property type="match status" value="1"/>
</dbReference>
<dbReference type="PANTHER" id="PTHR21075">
    <property type="entry name" value="ANAEROBIC RIBONUCLEOSIDE-TRIPHOSPHATE REDUCTASE"/>
    <property type="match status" value="1"/>
</dbReference>
<name>A0A2S1TZ35_PIRSP</name>
<accession>A0A2S1TZ35</accession>
<organism evidence="1">
    <name type="scientific">Piromyces sp</name>
    <dbReference type="NCBI Taxonomy" id="45796"/>
    <lineage>
        <taxon>Eukaryota</taxon>
        <taxon>Fungi</taxon>
        <taxon>Fungi incertae sedis</taxon>
        <taxon>Chytridiomycota</taxon>
        <taxon>Chytridiomycota incertae sedis</taxon>
        <taxon>Neocallimastigomycetes</taxon>
        <taxon>Neocallimastigales</taxon>
        <taxon>Neocallimastigaceae</taxon>
        <taxon>Piromyces</taxon>
    </lineage>
</organism>
<dbReference type="Gene3D" id="3.20.70.20">
    <property type="match status" value="1"/>
</dbReference>
<dbReference type="GO" id="GO:0004748">
    <property type="term" value="F:ribonucleoside-diphosphate reductase activity, thioredoxin disulfide as acceptor"/>
    <property type="evidence" value="ECO:0007669"/>
    <property type="project" value="TreeGrafter"/>
</dbReference>
<dbReference type="GO" id="GO:0006260">
    <property type="term" value="P:DNA replication"/>
    <property type="evidence" value="ECO:0007669"/>
    <property type="project" value="InterPro"/>
</dbReference>
<reference evidence="1" key="1">
    <citation type="submission" date="2018-03" db="EMBL/GenBank/DDBJ databases">
        <title>Horizontal gene transfer is an indispensable driver in forging the evolution of the Neocallimastigomycota as a distinct gut-dwelling fungal lineage.</title>
        <authorList>
            <person name="Murphy C.L."/>
            <person name="Youssef N.H."/>
            <person name="Elshahed M.S."/>
        </authorList>
    </citation>
    <scope>NUCLEOTIDE SEQUENCE</scope>
    <source>
        <strain evidence="1">A2</strain>
    </source>
</reference>